<reference evidence="3 4" key="1">
    <citation type="submission" date="2020-07" db="EMBL/GenBank/DDBJ databases">
        <title>Sequencing the genomes of 1000 actinobacteria strains.</title>
        <authorList>
            <person name="Klenk H.-P."/>
        </authorList>
    </citation>
    <scope>NUCLEOTIDE SEQUENCE [LARGE SCALE GENOMIC DNA]</scope>
    <source>
        <strain evidence="3 4">DSM 26474</strain>
    </source>
</reference>
<dbReference type="Pfam" id="PF08327">
    <property type="entry name" value="AHSA1"/>
    <property type="match status" value="1"/>
</dbReference>
<keyword evidence="4" id="KW-1185">Reference proteome</keyword>
<dbReference type="EMBL" id="JACCBM010000001">
    <property type="protein sequence ID" value="NYD69809.1"/>
    <property type="molecule type" value="Genomic_DNA"/>
</dbReference>
<dbReference type="Proteomes" id="UP000549913">
    <property type="component" value="Unassembled WGS sequence"/>
</dbReference>
<dbReference type="SUPFAM" id="SSF55961">
    <property type="entry name" value="Bet v1-like"/>
    <property type="match status" value="1"/>
</dbReference>
<evidence type="ECO:0000313" key="3">
    <source>
        <dbReference type="EMBL" id="NYD69809.1"/>
    </source>
</evidence>
<accession>A0A852SM20</accession>
<organism evidence="3 4">
    <name type="scientific">Herbiconiux flava</name>
    <dbReference type="NCBI Taxonomy" id="881268"/>
    <lineage>
        <taxon>Bacteria</taxon>
        <taxon>Bacillati</taxon>
        <taxon>Actinomycetota</taxon>
        <taxon>Actinomycetes</taxon>
        <taxon>Micrococcales</taxon>
        <taxon>Microbacteriaceae</taxon>
        <taxon>Herbiconiux</taxon>
    </lineage>
</organism>
<evidence type="ECO:0000313" key="4">
    <source>
        <dbReference type="Proteomes" id="UP000549913"/>
    </source>
</evidence>
<name>A0A852SM20_9MICO</name>
<evidence type="ECO:0000259" key="2">
    <source>
        <dbReference type="Pfam" id="PF08327"/>
    </source>
</evidence>
<dbReference type="InterPro" id="IPR023393">
    <property type="entry name" value="START-like_dom_sf"/>
</dbReference>
<feature type="domain" description="Activator of Hsp90 ATPase homologue 1/2-like C-terminal" evidence="2">
    <location>
        <begin position="23"/>
        <end position="117"/>
    </location>
</feature>
<dbReference type="Gene3D" id="3.30.530.20">
    <property type="match status" value="1"/>
</dbReference>
<protein>
    <submittedName>
        <fullName evidence="3">Uncharacterized protein YndB with AHSA1/START domain</fullName>
    </submittedName>
</protein>
<dbReference type="AlphaFoldDB" id="A0A852SM20"/>
<dbReference type="RefSeq" id="WP_179547067.1">
    <property type="nucleotide sequence ID" value="NZ_BSEW01000001.1"/>
</dbReference>
<dbReference type="InterPro" id="IPR013538">
    <property type="entry name" value="ASHA1/2-like_C"/>
</dbReference>
<comment type="caution">
    <text evidence="3">The sequence shown here is derived from an EMBL/GenBank/DDBJ whole genome shotgun (WGS) entry which is preliminary data.</text>
</comment>
<sequence length="167" mass="17884">MTNPTTITAPEGLPFIEIVREFDAPVAAVYAAYADPLLVAQWLGPDGYDVDLESYDLVSGGHYRYLHTNPAGDVFAFRGSFHTVRPEELIIQTFEWEGMPDSVALESIRFTAGDGGAGGTGGTGGAGTVIRGWSVFPSVEARDGMVQNGMERGVVEGYRRLDALLAP</sequence>
<evidence type="ECO:0000256" key="1">
    <source>
        <dbReference type="ARBA" id="ARBA00006817"/>
    </source>
</evidence>
<comment type="similarity">
    <text evidence="1">Belongs to the AHA1 family.</text>
</comment>
<proteinExistence type="inferred from homology"/>
<gene>
    <name evidence="3" type="ORF">BJ984_000967</name>
</gene>